<evidence type="ECO:0000313" key="2">
    <source>
        <dbReference type="EMBL" id="SVB00918.1"/>
    </source>
</evidence>
<organism evidence="2">
    <name type="scientific">marine metagenome</name>
    <dbReference type="NCBI Taxonomy" id="408172"/>
    <lineage>
        <taxon>unclassified sequences</taxon>
        <taxon>metagenomes</taxon>
        <taxon>ecological metagenomes</taxon>
    </lineage>
</organism>
<proteinExistence type="predicted"/>
<feature type="compositionally biased region" description="Basic and acidic residues" evidence="1">
    <location>
        <begin position="32"/>
        <end position="54"/>
    </location>
</feature>
<dbReference type="AlphaFoldDB" id="A0A382AHE2"/>
<name>A0A382AHE2_9ZZZZ</name>
<accession>A0A382AHE2</accession>
<sequence>PSEVAMAQYVYPEHIKEVCNVEWKPVPSEYLNSHKGDDHFDAEQHRRSHPDGRIGSDPSLAKPEEGQQLLETAAAEMLEDYKKFLEEE</sequence>
<dbReference type="InterPro" id="IPR024087">
    <property type="entry name" value="Creatininase-like_sf"/>
</dbReference>
<feature type="non-terminal residue" evidence="2">
    <location>
        <position position="1"/>
    </location>
</feature>
<dbReference type="SUPFAM" id="SSF102215">
    <property type="entry name" value="Creatininase"/>
    <property type="match status" value="1"/>
</dbReference>
<dbReference type="EMBL" id="UINC01025402">
    <property type="protein sequence ID" value="SVB00918.1"/>
    <property type="molecule type" value="Genomic_DNA"/>
</dbReference>
<dbReference type="Gene3D" id="3.40.50.10310">
    <property type="entry name" value="Creatininase"/>
    <property type="match status" value="1"/>
</dbReference>
<reference evidence="2" key="1">
    <citation type="submission" date="2018-05" db="EMBL/GenBank/DDBJ databases">
        <authorList>
            <person name="Lanie J.A."/>
            <person name="Ng W.-L."/>
            <person name="Kazmierczak K.M."/>
            <person name="Andrzejewski T.M."/>
            <person name="Davidsen T.M."/>
            <person name="Wayne K.J."/>
            <person name="Tettelin H."/>
            <person name="Glass J.I."/>
            <person name="Rusch D."/>
            <person name="Podicherti R."/>
            <person name="Tsui H.-C.T."/>
            <person name="Winkler M.E."/>
        </authorList>
    </citation>
    <scope>NUCLEOTIDE SEQUENCE</scope>
</reference>
<feature type="region of interest" description="Disordered" evidence="1">
    <location>
        <begin position="31"/>
        <end position="62"/>
    </location>
</feature>
<protein>
    <submittedName>
        <fullName evidence="2">Uncharacterized protein</fullName>
    </submittedName>
</protein>
<evidence type="ECO:0000256" key="1">
    <source>
        <dbReference type="SAM" id="MobiDB-lite"/>
    </source>
</evidence>
<gene>
    <name evidence="2" type="ORF">METZ01_LOCUS153772</name>
</gene>